<keyword evidence="2" id="KW-1185">Reference proteome</keyword>
<name>A0A3M7SKK5_BRAPC</name>
<gene>
    <name evidence="1" type="ORF">BpHYR1_049132</name>
</gene>
<reference evidence="1 2" key="1">
    <citation type="journal article" date="2018" name="Sci. Rep.">
        <title>Genomic signatures of local adaptation to the degree of environmental predictability in rotifers.</title>
        <authorList>
            <person name="Franch-Gras L."/>
            <person name="Hahn C."/>
            <person name="Garcia-Roger E.M."/>
            <person name="Carmona M.J."/>
            <person name="Serra M."/>
            <person name="Gomez A."/>
        </authorList>
    </citation>
    <scope>NUCLEOTIDE SEQUENCE [LARGE SCALE GENOMIC DNA]</scope>
    <source>
        <strain evidence="1">HYR1</strain>
    </source>
</reference>
<dbReference type="AlphaFoldDB" id="A0A3M7SKK5"/>
<accession>A0A3M7SKK5</accession>
<evidence type="ECO:0000313" key="2">
    <source>
        <dbReference type="Proteomes" id="UP000276133"/>
    </source>
</evidence>
<protein>
    <submittedName>
        <fullName evidence="1">Uncharacterized protein</fullName>
    </submittedName>
</protein>
<evidence type="ECO:0000313" key="1">
    <source>
        <dbReference type="EMBL" id="RNA36235.1"/>
    </source>
</evidence>
<proteinExistence type="predicted"/>
<dbReference type="Proteomes" id="UP000276133">
    <property type="component" value="Unassembled WGS sequence"/>
</dbReference>
<dbReference type="EMBL" id="REGN01001210">
    <property type="protein sequence ID" value="RNA36235.1"/>
    <property type="molecule type" value="Genomic_DNA"/>
</dbReference>
<organism evidence="1 2">
    <name type="scientific">Brachionus plicatilis</name>
    <name type="common">Marine rotifer</name>
    <name type="synonym">Brachionus muelleri</name>
    <dbReference type="NCBI Taxonomy" id="10195"/>
    <lineage>
        <taxon>Eukaryota</taxon>
        <taxon>Metazoa</taxon>
        <taxon>Spiralia</taxon>
        <taxon>Gnathifera</taxon>
        <taxon>Rotifera</taxon>
        <taxon>Eurotatoria</taxon>
        <taxon>Monogononta</taxon>
        <taxon>Pseudotrocha</taxon>
        <taxon>Ploima</taxon>
        <taxon>Brachionidae</taxon>
        <taxon>Brachionus</taxon>
    </lineage>
</organism>
<sequence>MLILDAENVVNFDKDLATEANFDEEDWRESILNSVIDDTISDDDHDDDDQFNDVVIDSTENKKETKLSEIHRMIGDIRLYLVNNNPSLCKEFMTFEMFS</sequence>
<comment type="caution">
    <text evidence="1">The sequence shown here is derived from an EMBL/GenBank/DDBJ whole genome shotgun (WGS) entry which is preliminary data.</text>
</comment>